<feature type="binding site" evidence="8">
    <location>
        <position position="151"/>
    </location>
    <ligand>
        <name>(R)-pantoate</name>
        <dbReference type="ChEBI" id="CHEBI:15980"/>
    </ligand>
</feature>
<keyword evidence="5 8" id="KW-0547">Nucleotide-binding</keyword>
<reference evidence="9 10" key="1">
    <citation type="submission" date="2018-08" db="EMBL/GenBank/DDBJ databases">
        <title>Henriciella mobilis sp. nov., isolated from seawater.</title>
        <authorList>
            <person name="Cheng H."/>
            <person name="Wu Y.-H."/>
            <person name="Xu X.-W."/>
            <person name="Guo L.-L."/>
        </authorList>
    </citation>
    <scope>NUCLEOTIDE SEQUENCE [LARGE SCALE GENOMIC DNA]</scope>
    <source>
        <strain evidence="9 10">JN25</strain>
    </source>
</reference>
<keyword evidence="6 8" id="KW-0067">ATP-binding</keyword>
<comment type="subcellular location">
    <subcellularLocation>
        <location evidence="8">Cytoplasm</location>
    </subcellularLocation>
</comment>
<organism evidence="9 10">
    <name type="scientific">Henriciella mobilis</name>
    <dbReference type="NCBI Taxonomy" id="2305467"/>
    <lineage>
        <taxon>Bacteria</taxon>
        <taxon>Pseudomonadati</taxon>
        <taxon>Pseudomonadota</taxon>
        <taxon>Alphaproteobacteria</taxon>
        <taxon>Hyphomonadales</taxon>
        <taxon>Hyphomonadaceae</taxon>
        <taxon>Henriciella</taxon>
    </lineage>
</organism>
<comment type="caution">
    <text evidence="9">The sequence shown here is derived from an EMBL/GenBank/DDBJ whole genome shotgun (WGS) entry which is preliminary data.</text>
</comment>
<dbReference type="GO" id="GO:0004592">
    <property type="term" value="F:pantoate-beta-alanine ligase activity"/>
    <property type="evidence" value="ECO:0007669"/>
    <property type="project" value="UniProtKB-UniRule"/>
</dbReference>
<dbReference type="InterPro" id="IPR003721">
    <property type="entry name" value="Pantoate_ligase"/>
</dbReference>
<dbReference type="NCBIfam" id="TIGR00018">
    <property type="entry name" value="panC"/>
    <property type="match status" value="1"/>
</dbReference>
<dbReference type="InterPro" id="IPR042176">
    <property type="entry name" value="Pantoate_ligase_C"/>
</dbReference>
<dbReference type="Gene3D" id="3.30.1300.10">
    <property type="entry name" value="Pantoate-beta-alanine ligase, C-terminal domain"/>
    <property type="match status" value="1"/>
</dbReference>
<dbReference type="Proteomes" id="UP000266385">
    <property type="component" value="Unassembled WGS sequence"/>
</dbReference>
<evidence type="ECO:0000256" key="5">
    <source>
        <dbReference type="ARBA" id="ARBA00022741"/>
    </source>
</evidence>
<feature type="binding site" evidence="8">
    <location>
        <position position="59"/>
    </location>
    <ligand>
        <name>beta-alanine</name>
        <dbReference type="ChEBI" id="CHEBI:57966"/>
    </ligand>
</feature>
<feature type="binding site" evidence="8">
    <location>
        <begin position="182"/>
        <end position="185"/>
    </location>
    <ligand>
        <name>ATP</name>
        <dbReference type="ChEBI" id="CHEBI:30616"/>
    </ligand>
</feature>
<evidence type="ECO:0000256" key="4">
    <source>
        <dbReference type="ARBA" id="ARBA00022655"/>
    </source>
</evidence>
<evidence type="ECO:0000256" key="7">
    <source>
        <dbReference type="ARBA" id="ARBA00048258"/>
    </source>
</evidence>
<evidence type="ECO:0000313" key="9">
    <source>
        <dbReference type="EMBL" id="RIJ27222.1"/>
    </source>
</evidence>
<dbReference type="GO" id="GO:0005829">
    <property type="term" value="C:cytosol"/>
    <property type="evidence" value="ECO:0007669"/>
    <property type="project" value="TreeGrafter"/>
</dbReference>
<dbReference type="GO" id="GO:0005524">
    <property type="term" value="F:ATP binding"/>
    <property type="evidence" value="ECO:0007669"/>
    <property type="project" value="UniProtKB-KW"/>
</dbReference>
<evidence type="ECO:0000256" key="8">
    <source>
        <dbReference type="HAMAP-Rule" id="MF_00158"/>
    </source>
</evidence>
<feature type="binding site" evidence="8">
    <location>
        <begin position="28"/>
        <end position="35"/>
    </location>
    <ligand>
        <name>ATP</name>
        <dbReference type="ChEBI" id="CHEBI:30616"/>
    </ligand>
</feature>
<evidence type="ECO:0000256" key="3">
    <source>
        <dbReference type="ARBA" id="ARBA00022598"/>
    </source>
</evidence>
<evidence type="ECO:0000256" key="6">
    <source>
        <dbReference type="ARBA" id="ARBA00022840"/>
    </source>
</evidence>
<feature type="active site" description="Proton donor" evidence="8">
    <location>
        <position position="35"/>
    </location>
</feature>
<comment type="similarity">
    <text evidence="2 8">Belongs to the pantothenate synthetase family.</text>
</comment>
<gene>
    <name evidence="8" type="primary">panC</name>
    <name evidence="9" type="ORF">D1223_14910</name>
</gene>
<dbReference type="OrthoDB" id="9773087at2"/>
<comment type="miscellaneous">
    <text evidence="8">The reaction proceeds by a bi uni uni bi ping pong mechanism.</text>
</comment>
<dbReference type="HAMAP" id="MF_00158">
    <property type="entry name" value="PanC"/>
    <property type="match status" value="1"/>
</dbReference>
<keyword evidence="10" id="KW-1185">Reference proteome</keyword>
<dbReference type="UniPathway" id="UPA00028">
    <property type="reaction ID" value="UER00005"/>
</dbReference>
<dbReference type="Gene3D" id="3.40.50.620">
    <property type="entry name" value="HUPs"/>
    <property type="match status" value="1"/>
</dbReference>
<comment type="catalytic activity">
    <reaction evidence="7 8">
        <text>(R)-pantoate + beta-alanine + ATP = (R)-pantothenate + AMP + diphosphate + H(+)</text>
        <dbReference type="Rhea" id="RHEA:10912"/>
        <dbReference type="ChEBI" id="CHEBI:15378"/>
        <dbReference type="ChEBI" id="CHEBI:15980"/>
        <dbReference type="ChEBI" id="CHEBI:29032"/>
        <dbReference type="ChEBI" id="CHEBI:30616"/>
        <dbReference type="ChEBI" id="CHEBI:33019"/>
        <dbReference type="ChEBI" id="CHEBI:57966"/>
        <dbReference type="ChEBI" id="CHEBI:456215"/>
        <dbReference type="EC" id="6.3.2.1"/>
    </reaction>
</comment>
<evidence type="ECO:0000313" key="10">
    <source>
        <dbReference type="Proteomes" id="UP000266385"/>
    </source>
</evidence>
<dbReference type="GO" id="GO:0015940">
    <property type="term" value="P:pantothenate biosynthetic process"/>
    <property type="evidence" value="ECO:0007669"/>
    <property type="project" value="UniProtKB-UniRule"/>
</dbReference>
<dbReference type="EC" id="6.3.2.1" evidence="8"/>
<dbReference type="CDD" id="cd00560">
    <property type="entry name" value="PanC"/>
    <property type="match status" value="1"/>
</dbReference>
<dbReference type="EMBL" id="QWFX01000014">
    <property type="protein sequence ID" value="RIJ27222.1"/>
    <property type="molecule type" value="Genomic_DNA"/>
</dbReference>
<evidence type="ECO:0000256" key="1">
    <source>
        <dbReference type="ARBA" id="ARBA00004990"/>
    </source>
</evidence>
<dbReference type="PANTHER" id="PTHR21299">
    <property type="entry name" value="CYTIDYLATE KINASE/PANTOATE-BETA-ALANINE LIGASE"/>
    <property type="match status" value="1"/>
</dbReference>
<comment type="caution">
    <text evidence="8">Lacks conserved residue(s) required for the propagation of feature annotation.</text>
</comment>
<comment type="pathway">
    <text evidence="1 8">Cofactor biosynthesis; (R)-pantothenate biosynthesis; (R)-pantothenate from (R)-pantoate and beta-alanine: step 1/1.</text>
</comment>
<accession>A0A399RBT0</accession>
<dbReference type="Pfam" id="PF02569">
    <property type="entry name" value="Pantoate_ligase"/>
    <property type="match status" value="1"/>
</dbReference>
<dbReference type="SUPFAM" id="SSF52374">
    <property type="entry name" value="Nucleotidylyl transferase"/>
    <property type="match status" value="1"/>
</dbReference>
<evidence type="ECO:0000256" key="2">
    <source>
        <dbReference type="ARBA" id="ARBA00009256"/>
    </source>
</evidence>
<comment type="subunit">
    <text evidence="8">Homodimer.</text>
</comment>
<comment type="function">
    <text evidence="8">Catalyzes the condensation of pantoate with beta-alanine in an ATP-dependent reaction via a pantoyl-adenylate intermediate.</text>
</comment>
<keyword evidence="3 8" id="KW-0436">Ligase</keyword>
<feature type="binding site" evidence="8">
    <location>
        <begin position="145"/>
        <end position="148"/>
    </location>
    <ligand>
        <name>ATP</name>
        <dbReference type="ChEBI" id="CHEBI:30616"/>
    </ligand>
</feature>
<dbReference type="InterPro" id="IPR014729">
    <property type="entry name" value="Rossmann-like_a/b/a_fold"/>
</dbReference>
<dbReference type="AlphaFoldDB" id="A0A399RBT0"/>
<name>A0A399RBT0_9PROT</name>
<keyword evidence="4 8" id="KW-0566">Pantothenate biosynthesis</keyword>
<dbReference type="PANTHER" id="PTHR21299:SF1">
    <property type="entry name" value="PANTOATE--BETA-ALANINE LIGASE"/>
    <property type="match status" value="1"/>
</dbReference>
<protein>
    <recommendedName>
        <fullName evidence="8">Pantothenate synthetase</fullName>
        <shortName evidence="8">PS</shortName>
        <ecNumber evidence="8">6.3.2.1</ecNumber>
    </recommendedName>
    <alternativeName>
        <fullName evidence="8">Pantoate--beta-alanine ligase</fullName>
    </alternativeName>
    <alternativeName>
        <fullName evidence="8">Pantoate-activating enzyme</fullName>
    </alternativeName>
</protein>
<feature type="binding site" evidence="8">
    <location>
        <position position="59"/>
    </location>
    <ligand>
        <name>(R)-pantoate</name>
        <dbReference type="ChEBI" id="CHEBI:15980"/>
    </ligand>
</feature>
<sequence length="280" mass="30562">MVRTRADLRAAVAAERKKGNQIGFVPTMGALHDGHISLVNKAGEKCETVVASIFVNPTQFAPGEDLERYPRDEEGDVARLSEAGCSIVYCPSVDEMYPEGSLTNVRVEEMSDLLDGIYRPHFFYGVATVVARLFIHVQPDVAVFGEKDFQQLQIIRRMVRDLGFSIEIVGGATWRDRDGLAQSSRNAYLSEEERSRANAIFGALHRAACRIRIGVPVETAVREARGHILAAGFSRLDYVSAVDPASLQDLADGPLAAGQACRLLAAAWMGSTRLIDNLGV</sequence>
<proteinExistence type="inferred from homology"/>
<keyword evidence="8" id="KW-0963">Cytoplasm</keyword>